<evidence type="ECO:0000313" key="5">
    <source>
        <dbReference type="Proteomes" id="UP000319731"/>
    </source>
</evidence>
<dbReference type="RefSeq" id="XP_031025831.1">
    <property type="nucleotide sequence ID" value="XM_031168265.1"/>
</dbReference>
<dbReference type="PROSITE" id="PS50005">
    <property type="entry name" value="TPR"/>
    <property type="match status" value="2"/>
</dbReference>
<keyword evidence="1" id="KW-0677">Repeat</keyword>
<comment type="caution">
    <text evidence="4">The sequence shown here is derived from an EMBL/GenBank/DDBJ whole genome shotgun (WGS) entry which is preliminary data.</text>
</comment>
<dbReference type="SUPFAM" id="SSF48452">
    <property type="entry name" value="TPR-like"/>
    <property type="match status" value="1"/>
</dbReference>
<dbReference type="EMBL" id="QEAO01000009">
    <property type="protein sequence ID" value="TPX35304.1"/>
    <property type="molecule type" value="Genomic_DNA"/>
</dbReference>
<dbReference type="InterPro" id="IPR044244">
    <property type="entry name" value="TTC27/Emw1"/>
</dbReference>
<gene>
    <name evidence="4" type="ORF">SmJEL517_g02337</name>
</gene>
<keyword evidence="5" id="KW-1185">Reference proteome</keyword>
<dbReference type="PANTHER" id="PTHR16193">
    <property type="entry name" value="TETRATRICOPEPTIDE REPEAT PROTEIN 27"/>
    <property type="match status" value="1"/>
</dbReference>
<dbReference type="Gene3D" id="1.25.40.10">
    <property type="entry name" value="Tetratricopeptide repeat domain"/>
    <property type="match status" value="1"/>
</dbReference>
<reference evidence="4 5" key="1">
    <citation type="journal article" date="2019" name="Sci. Rep.">
        <title>Comparative genomics of chytrid fungi reveal insights into the obligate biotrophic and pathogenic lifestyle of Synchytrium endobioticum.</title>
        <authorList>
            <person name="van de Vossenberg B.T.L.H."/>
            <person name="Warris S."/>
            <person name="Nguyen H.D.T."/>
            <person name="van Gent-Pelzer M.P.E."/>
            <person name="Joly D.L."/>
            <person name="van de Geest H.C."/>
            <person name="Bonants P.J.M."/>
            <person name="Smith D.S."/>
            <person name="Levesque C.A."/>
            <person name="van der Lee T.A.J."/>
        </authorList>
    </citation>
    <scope>NUCLEOTIDE SEQUENCE [LARGE SCALE GENOMIC DNA]</scope>
    <source>
        <strain evidence="4 5">JEL517</strain>
    </source>
</reference>
<evidence type="ECO:0000256" key="2">
    <source>
        <dbReference type="ARBA" id="ARBA00022803"/>
    </source>
</evidence>
<dbReference type="InterPro" id="IPR019734">
    <property type="entry name" value="TPR_rpt"/>
</dbReference>
<dbReference type="OrthoDB" id="1936594at2759"/>
<feature type="repeat" description="TPR" evidence="3">
    <location>
        <begin position="519"/>
        <end position="552"/>
    </location>
</feature>
<accession>A0A507CBH2</accession>
<evidence type="ECO:0000256" key="1">
    <source>
        <dbReference type="ARBA" id="ARBA00022737"/>
    </source>
</evidence>
<protein>
    <submittedName>
        <fullName evidence="4">Uncharacterized protein</fullName>
    </submittedName>
</protein>
<name>A0A507CBH2_9FUNG</name>
<dbReference type="STRING" id="1806994.A0A507CBH2"/>
<keyword evidence="2 3" id="KW-0802">TPR repeat</keyword>
<dbReference type="PANTHER" id="PTHR16193:SF0">
    <property type="entry name" value="TETRATRICOPEPTIDE REPEAT PROTEIN 27"/>
    <property type="match status" value="1"/>
</dbReference>
<sequence length="828" mass="94724">MDVEFSLILGIALPEDGIALPEDWSLLHEIQEGNYSKVINSDCADKILNVKANKDQIHSIEDLSKRIESQSERYINDSTSEEDKLRRELDVLALGVGFLSVYLQSSWTGPKFEDALYDELDSSIRKSTLKFLSEDDEDVYHLMPQPLFLAIAKMILVDNSSLLKDLNTSPWWKFRCSFIQQRVLANPTQTLFDIILECIDEARTRLPALNDDNRDLHVKLDLEEGLVHSFHRQDLKAYTSFTSASTTSNLKWSMSGALGKRTKFQSFDVAQLVVVAESAPRNTSNKMLSKEDVSNLPDTLALNDDTLLEKISFTKMEDATKKDVSKQGSLRIMDQCILLAFCLNVKNTNPTHGLTEEEMVPYVTRVLENPNNWMVHTMGLLLRSRLESQKSRTVERSCLQIQALVDQIPIKEPSPAERLLHFYDLLVPSKWDLERELGERLISLGVMRSAMEIYERLELWQDVISCLMSLGQDKQAEELVNKRLAETPKSPLLLCILGDLKKDPSYWQQAWVASNYRYARAMRSLGSFHFTRKAYAESVACYHRALAINPLFENSWFVMGCAAMRIDEWDTAAKAFNRCINIDFENGEAWTNLASVYIKQGRKRDAWRAQREALKQNFESYRMWENFMVFSIDLGEFDEAIQALKQIVELRWKQVVGSGNALGDEEKIVDIEVLNILVGVVVHETPDARGVPASRLAPRMESLIEDICSKIATSSSIFRAAANFYQSQHEIRRSLEYRTKGYRVGLNHPRLTLDEHVFLEAATSAMDLVDALETYGPQAVSDGSDEVYVKDWKYQAKMTLRTLVGRTRDVFENQEKHILMREKLETLK</sequence>
<feature type="repeat" description="TPR" evidence="3">
    <location>
        <begin position="553"/>
        <end position="586"/>
    </location>
</feature>
<dbReference type="InterPro" id="IPR011990">
    <property type="entry name" value="TPR-like_helical_dom_sf"/>
</dbReference>
<organism evidence="4 5">
    <name type="scientific">Synchytrium microbalum</name>
    <dbReference type="NCBI Taxonomy" id="1806994"/>
    <lineage>
        <taxon>Eukaryota</taxon>
        <taxon>Fungi</taxon>
        <taxon>Fungi incertae sedis</taxon>
        <taxon>Chytridiomycota</taxon>
        <taxon>Chytridiomycota incertae sedis</taxon>
        <taxon>Chytridiomycetes</taxon>
        <taxon>Synchytriales</taxon>
        <taxon>Synchytriaceae</taxon>
        <taxon>Synchytrium</taxon>
    </lineage>
</organism>
<dbReference type="Proteomes" id="UP000319731">
    <property type="component" value="Unassembled WGS sequence"/>
</dbReference>
<dbReference type="GeneID" id="42003562"/>
<dbReference type="SMART" id="SM00028">
    <property type="entry name" value="TPR"/>
    <property type="match status" value="4"/>
</dbReference>
<dbReference type="AlphaFoldDB" id="A0A507CBH2"/>
<evidence type="ECO:0000313" key="4">
    <source>
        <dbReference type="EMBL" id="TPX35304.1"/>
    </source>
</evidence>
<evidence type="ECO:0000256" key="3">
    <source>
        <dbReference type="PROSITE-ProRule" id="PRU00339"/>
    </source>
</evidence>
<proteinExistence type="predicted"/>